<evidence type="ECO:0000313" key="1">
    <source>
        <dbReference type="EMBL" id="ADG91999.1"/>
    </source>
</evidence>
<organism evidence="1 2">
    <name type="scientific">Arcobacter nitrofigilis (strain ATCC 33309 / DSM 7299 / CCUG 15893 / LMG 7604 / NCTC 12251 / CI)</name>
    <name type="common">Campylobacter nitrofigilis</name>
    <dbReference type="NCBI Taxonomy" id="572480"/>
    <lineage>
        <taxon>Bacteria</taxon>
        <taxon>Pseudomonadati</taxon>
        <taxon>Campylobacterota</taxon>
        <taxon>Epsilonproteobacteria</taxon>
        <taxon>Campylobacterales</taxon>
        <taxon>Arcobacteraceae</taxon>
        <taxon>Arcobacter</taxon>
    </lineage>
</organism>
<dbReference type="EMBL" id="CP001999">
    <property type="protein sequence ID" value="ADG91999.1"/>
    <property type="molecule type" value="Genomic_DNA"/>
</dbReference>
<dbReference type="STRING" id="572480.Arnit_0333"/>
<keyword evidence="2" id="KW-1185">Reference proteome</keyword>
<dbReference type="HOGENOM" id="CLU_2021924_0_0_7"/>
<accession>D5V537</accession>
<dbReference type="RefSeq" id="WP_013134144.1">
    <property type="nucleotide sequence ID" value="NC_014166.1"/>
</dbReference>
<gene>
    <name evidence="1" type="ordered locus">Arnit_0333</name>
</gene>
<dbReference type="OrthoDB" id="5343982at2"/>
<proteinExistence type="predicted"/>
<evidence type="ECO:0000313" key="2">
    <source>
        <dbReference type="Proteomes" id="UP000000939"/>
    </source>
</evidence>
<protein>
    <submittedName>
        <fullName evidence="1">Uncharacterized protein</fullName>
    </submittedName>
</protein>
<sequence>MNKIVLKSNENKKFSLYCPFTNEKLDNDNNSFEIYEGAGNYLFSMCEDCLFFDAGNNDEIERYWKDSAIEAIEKFVKNHSDENILIIEISDKNDTYYYGFLNEENLELSTEEIQKKFIK</sequence>
<name>D5V537_ARCNC</name>
<reference evidence="1 2" key="1">
    <citation type="journal article" date="2010" name="Stand. Genomic Sci.">
        <title>Complete genome sequence of Arcobacter nitrofigilis type strain (CI).</title>
        <authorList>
            <person name="Pati A."/>
            <person name="Gronow S."/>
            <person name="Lapidus A."/>
            <person name="Copeland A."/>
            <person name="Glavina Del Rio T."/>
            <person name="Nolan M."/>
            <person name="Lucas S."/>
            <person name="Tice H."/>
            <person name="Cheng J.F."/>
            <person name="Han C."/>
            <person name="Chertkov O."/>
            <person name="Bruce D."/>
            <person name="Tapia R."/>
            <person name="Goodwin L."/>
            <person name="Pitluck S."/>
            <person name="Liolios K."/>
            <person name="Ivanova N."/>
            <person name="Mavromatis K."/>
            <person name="Chen A."/>
            <person name="Palaniappan K."/>
            <person name="Land M."/>
            <person name="Hauser L."/>
            <person name="Chang Y.J."/>
            <person name="Jeffries C.D."/>
            <person name="Detter J.C."/>
            <person name="Rohde M."/>
            <person name="Goker M."/>
            <person name="Bristow J."/>
            <person name="Eisen J.A."/>
            <person name="Markowitz V."/>
            <person name="Hugenholtz P."/>
            <person name="Klenk H.P."/>
            <person name="Kyrpides N.C."/>
        </authorList>
    </citation>
    <scope>NUCLEOTIDE SEQUENCE [LARGE SCALE GENOMIC DNA]</scope>
    <source>
        <strain evidence="2">ATCC 33309 / DSM 7299 / CCUG 15893 / LMG 7604 / NCTC 12251 / CI</strain>
    </source>
</reference>
<dbReference type="AlphaFoldDB" id="D5V537"/>
<dbReference type="KEGG" id="ant:Arnit_0333"/>
<dbReference type="Proteomes" id="UP000000939">
    <property type="component" value="Chromosome"/>
</dbReference>